<dbReference type="EMBL" id="KZ293700">
    <property type="protein sequence ID" value="PBK84120.1"/>
    <property type="molecule type" value="Genomic_DNA"/>
</dbReference>
<protein>
    <submittedName>
        <fullName evidence="2">Uncharacterized protein</fullName>
    </submittedName>
</protein>
<evidence type="ECO:0000313" key="2">
    <source>
        <dbReference type="EMBL" id="PBK84120.1"/>
    </source>
</evidence>
<dbReference type="Proteomes" id="UP000217790">
    <property type="component" value="Unassembled WGS sequence"/>
</dbReference>
<dbReference type="AlphaFoldDB" id="A0A2H3CQI7"/>
<dbReference type="InParanoid" id="A0A2H3CQI7"/>
<organism evidence="2 3">
    <name type="scientific">Armillaria gallica</name>
    <name type="common">Bulbous honey fungus</name>
    <name type="synonym">Armillaria bulbosa</name>
    <dbReference type="NCBI Taxonomy" id="47427"/>
    <lineage>
        <taxon>Eukaryota</taxon>
        <taxon>Fungi</taxon>
        <taxon>Dikarya</taxon>
        <taxon>Basidiomycota</taxon>
        <taxon>Agaricomycotina</taxon>
        <taxon>Agaricomycetes</taxon>
        <taxon>Agaricomycetidae</taxon>
        <taxon>Agaricales</taxon>
        <taxon>Marasmiineae</taxon>
        <taxon>Physalacriaceae</taxon>
        <taxon>Armillaria</taxon>
    </lineage>
</organism>
<name>A0A2H3CQI7_ARMGA</name>
<proteinExistence type="predicted"/>
<gene>
    <name evidence="2" type="ORF">ARMGADRAFT_1037262</name>
</gene>
<reference evidence="3" key="1">
    <citation type="journal article" date="2017" name="Nat. Ecol. Evol.">
        <title>Genome expansion and lineage-specific genetic innovations in the forest pathogenic fungi Armillaria.</title>
        <authorList>
            <person name="Sipos G."/>
            <person name="Prasanna A.N."/>
            <person name="Walter M.C."/>
            <person name="O'Connor E."/>
            <person name="Balint B."/>
            <person name="Krizsan K."/>
            <person name="Kiss B."/>
            <person name="Hess J."/>
            <person name="Varga T."/>
            <person name="Slot J."/>
            <person name="Riley R."/>
            <person name="Boka B."/>
            <person name="Rigling D."/>
            <person name="Barry K."/>
            <person name="Lee J."/>
            <person name="Mihaltcheva S."/>
            <person name="LaButti K."/>
            <person name="Lipzen A."/>
            <person name="Waldron R."/>
            <person name="Moloney N.M."/>
            <person name="Sperisen C."/>
            <person name="Kredics L."/>
            <person name="Vagvoelgyi C."/>
            <person name="Patrignani A."/>
            <person name="Fitzpatrick D."/>
            <person name="Nagy I."/>
            <person name="Doyle S."/>
            <person name="Anderson J.B."/>
            <person name="Grigoriev I.V."/>
            <person name="Gueldener U."/>
            <person name="Muensterkoetter M."/>
            <person name="Nagy L.G."/>
        </authorList>
    </citation>
    <scope>NUCLEOTIDE SEQUENCE [LARGE SCALE GENOMIC DNA]</scope>
    <source>
        <strain evidence="3">Ar21-2</strain>
    </source>
</reference>
<sequence>MDRHLSTGMVEFVSGFRLQSLCKMRLSWLLDRREPPIEEEGKSPERVRKSDFIESLIFCGSQTSEDASALGESFYQAGLRSRGIVEQVLDPARVLAGWRTASVLCFRSAISVNGTKGGTSDSKPRSIATEESIRFVDIAQLAYVYLPPTGLSRNCQWSRPIFFSLLKSRWTAAGAAEISRTCVAIASCFIPSSERRFGNINCALPGKALHHEVADSSVLICTGEADDKEVSADGPQHRSSLGHCPATGEKQD</sequence>
<evidence type="ECO:0000313" key="3">
    <source>
        <dbReference type="Proteomes" id="UP000217790"/>
    </source>
</evidence>
<feature type="region of interest" description="Disordered" evidence="1">
    <location>
        <begin position="228"/>
        <end position="252"/>
    </location>
</feature>
<evidence type="ECO:0000256" key="1">
    <source>
        <dbReference type="SAM" id="MobiDB-lite"/>
    </source>
</evidence>
<keyword evidence="3" id="KW-1185">Reference proteome</keyword>
<accession>A0A2H3CQI7</accession>